<dbReference type="Proteomes" id="UP000615446">
    <property type="component" value="Unassembled WGS sequence"/>
</dbReference>
<dbReference type="GO" id="GO:0016301">
    <property type="term" value="F:kinase activity"/>
    <property type="evidence" value="ECO:0007669"/>
    <property type="project" value="UniProtKB-KW"/>
</dbReference>
<keyword evidence="1" id="KW-0808">Transferase</keyword>
<reference evidence="1" key="1">
    <citation type="submission" date="2019-10" db="EMBL/GenBank/DDBJ databases">
        <title>Conservation and host-specific expression of non-tandemly repeated heterogenous ribosome RNA gene in arbuscular mycorrhizal fungi.</title>
        <authorList>
            <person name="Maeda T."/>
            <person name="Kobayashi Y."/>
            <person name="Nakagawa T."/>
            <person name="Ezawa T."/>
            <person name="Yamaguchi K."/>
            <person name="Bino T."/>
            <person name="Nishimoto Y."/>
            <person name="Shigenobu S."/>
            <person name="Kawaguchi M."/>
        </authorList>
    </citation>
    <scope>NUCLEOTIDE SEQUENCE</scope>
    <source>
        <strain evidence="1">HR1</strain>
    </source>
</reference>
<protein>
    <submittedName>
        <fullName evidence="1">Kinase-like domain-containing protein</fullName>
    </submittedName>
</protein>
<accession>A0A8H3M5Y6</accession>
<comment type="caution">
    <text evidence="1">The sequence shown here is derived from an EMBL/GenBank/DDBJ whole genome shotgun (WGS) entry which is preliminary data.</text>
</comment>
<evidence type="ECO:0000313" key="1">
    <source>
        <dbReference type="EMBL" id="GES97199.1"/>
    </source>
</evidence>
<dbReference type="OrthoDB" id="2441056at2759"/>
<name>A0A8H3M5Y6_9GLOM</name>
<dbReference type="Gene3D" id="1.25.40.10">
    <property type="entry name" value="Tetratricopeptide repeat domain"/>
    <property type="match status" value="1"/>
</dbReference>
<dbReference type="InterPro" id="IPR011990">
    <property type="entry name" value="TPR-like_helical_dom_sf"/>
</dbReference>
<dbReference type="AlphaFoldDB" id="A0A8H3M5Y6"/>
<proteinExistence type="predicted"/>
<sequence length="223" mass="26499">MLNLVDCYNNGEGIEKNLEKAFYWHQKIVESNKGSFKVKVELCNECKQPHSDYQWCQQCNSKRFEQDFSKWTRGFSKIHKAIWLDGPVNSWNFDRQQWKRWNFQIGYEVVLKILNNSSCLNNKFLDEWKYHYNCQKKSFSKFIQIFGITQDPNNLNYIIDGDHRFIVPNIGNKLKNDMFDFIKANDVLEQGESNISIQSHPQAYCTSRNLTDIISECLDYMIC</sequence>
<dbReference type="EMBL" id="BLAL01000257">
    <property type="protein sequence ID" value="GES97199.1"/>
    <property type="molecule type" value="Genomic_DNA"/>
</dbReference>
<evidence type="ECO:0000313" key="2">
    <source>
        <dbReference type="Proteomes" id="UP000615446"/>
    </source>
</evidence>
<organism evidence="1 2">
    <name type="scientific">Rhizophagus clarus</name>
    <dbReference type="NCBI Taxonomy" id="94130"/>
    <lineage>
        <taxon>Eukaryota</taxon>
        <taxon>Fungi</taxon>
        <taxon>Fungi incertae sedis</taxon>
        <taxon>Mucoromycota</taxon>
        <taxon>Glomeromycotina</taxon>
        <taxon>Glomeromycetes</taxon>
        <taxon>Glomerales</taxon>
        <taxon>Glomeraceae</taxon>
        <taxon>Rhizophagus</taxon>
    </lineage>
</organism>
<gene>
    <name evidence="1" type="ORF">RCL2_002378900</name>
</gene>
<keyword evidence="1" id="KW-0418">Kinase</keyword>